<keyword evidence="1" id="KW-0175">Coiled coil</keyword>
<sequence>MVAAQSFVSTQDSASDTVVDYSGNEDEFHEVPDPDDDVSDFREVYILIYQSNTSTFSANCLCYQACLQRHKSPANPFPRVQPPPPPPPRPPEMSAAAKAAALEVVLAAKSSRIASLEARVSFLEAENARLRRAMADRSTGKGGPNLRRSEEMAGGRVARDVIEVSDGEEEGMAVDVRKGRGAEEGMDAVATPRKRAALRVVIGESGDEYEIDDAKGDGDGDGGDHGSVSCGDNVGLEDDDVTTALPDRKRAAALVVTSDSEDEVESQGGHGRRGKDGSRKRALRGVRDNGNEDKGVTRSRKRALRGISDNEDEDEDEDGVDGAHVVVTEIESSDDDMIPIREVVKKMRKERASKGGGGFGETNGSSTPATRRSARLAKGQPKRAQSARRVLNFVEPKDCEESASDSDEDDDLDDFIINDSDCSENSANSAEPEESDASAPSEGSSSELEESDNEIDYKDVMACIGRKRNAKEWKYEAEMLSAFAAHPELCLKAVCALYRKQTKDEQEVKATILHNKQGFNQIDAARGSSIAEFLLDGDTFGPLKKTVHDLEQYDRYALEFCHKLAARYSKQLFSIYQNKEDPYFHP</sequence>
<name>A2ZQS3_ORYSJ</name>
<feature type="region of interest" description="Disordered" evidence="2">
    <location>
        <begin position="344"/>
        <end position="452"/>
    </location>
</feature>
<feature type="compositionally biased region" description="Pro residues" evidence="2">
    <location>
        <begin position="75"/>
        <end position="91"/>
    </location>
</feature>
<dbReference type="PANTHER" id="PTHR34380">
    <property type="entry name" value="BNAA03G12380D PROTEIN"/>
    <property type="match status" value="1"/>
</dbReference>
<feature type="compositionally biased region" description="Low complexity" evidence="2">
    <location>
        <begin position="417"/>
        <end position="430"/>
    </location>
</feature>
<feature type="coiled-coil region" evidence="1">
    <location>
        <begin position="106"/>
        <end position="133"/>
    </location>
</feature>
<feature type="region of interest" description="Disordered" evidence="2">
    <location>
        <begin position="209"/>
        <end position="323"/>
    </location>
</feature>
<feature type="compositionally biased region" description="Low complexity" evidence="2">
    <location>
        <begin position="437"/>
        <end position="446"/>
    </location>
</feature>
<dbReference type="AlphaFoldDB" id="A2ZQS3"/>
<proteinExistence type="predicted"/>
<evidence type="ECO:0000256" key="1">
    <source>
        <dbReference type="SAM" id="Coils"/>
    </source>
</evidence>
<dbReference type="Proteomes" id="UP000007752">
    <property type="component" value="Chromosome 1"/>
</dbReference>
<feature type="region of interest" description="Disordered" evidence="2">
    <location>
        <begin position="135"/>
        <end position="154"/>
    </location>
</feature>
<feature type="compositionally biased region" description="Basic and acidic residues" evidence="2">
    <location>
        <begin position="212"/>
        <end position="224"/>
    </location>
</feature>
<feature type="compositionally biased region" description="Basic and acidic residues" evidence="2">
    <location>
        <begin position="274"/>
        <end position="296"/>
    </location>
</feature>
<feature type="compositionally biased region" description="Acidic residues" evidence="2">
    <location>
        <begin position="309"/>
        <end position="320"/>
    </location>
</feature>
<feature type="compositionally biased region" description="Acidic residues" evidence="2">
    <location>
        <begin position="23"/>
        <end position="35"/>
    </location>
</feature>
<feature type="compositionally biased region" description="Basic and acidic residues" evidence="2">
    <location>
        <begin position="344"/>
        <end position="353"/>
    </location>
</feature>
<feature type="region of interest" description="Disordered" evidence="2">
    <location>
        <begin position="1"/>
        <end position="35"/>
    </location>
</feature>
<gene>
    <name evidence="3" type="ORF">OsJ_00915</name>
</gene>
<dbReference type="PANTHER" id="PTHR34380:SF1">
    <property type="entry name" value="OS01G0221300 PROTEIN"/>
    <property type="match status" value="1"/>
</dbReference>
<organism evidence="3">
    <name type="scientific">Oryza sativa subsp. japonica</name>
    <name type="common">Rice</name>
    <dbReference type="NCBI Taxonomy" id="39947"/>
    <lineage>
        <taxon>Eukaryota</taxon>
        <taxon>Viridiplantae</taxon>
        <taxon>Streptophyta</taxon>
        <taxon>Embryophyta</taxon>
        <taxon>Tracheophyta</taxon>
        <taxon>Spermatophyta</taxon>
        <taxon>Magnoliopsida</taxon>
        <taxon>Liliopsida</taxon>
        <taxon>Poales</taxon>
        <taxon>Poaceae</taxon>
        <taxon>BOP clade</taxon>
        <taxon>Oryzoideae</taxon>
        <taxon>Oryzeae</taxon>
        <taxon>Oryzinae</taxon>
        <taxon>Oryza</taxon>
        <taxon>Oryza sativa</taxon>
    </lineage>
</organism>
<dbReference type="HOGENOM" id="CLU_025242_0_0_1"/>
<feature type="region of interest" description="Disordered" evidence="2">
    <location>
        <begin position="74"/>
        <end position="95"/>
    </location>
</feature>
<evidence type="ECO:0000313" key="3">
    <source>
        <dbReference type="EMBL" id="EAZ11070.1"/>
    </source>
</evidence>
<reference evidence="3" key="1">
    <citation type="journal article" date="2005" name="PLoS Biol.">
        <title>The genomes of Oryza sativa: a history of duplications.</title>
        <authorList>
            <person name="Yu J."/>
            <person name="Wang J."/>
            <person name="Lin W."/>
            <person name="Li S."/>
            <person name="Li H."/>
            <person name="Zhou J."/>
            <person name="Ni P."/>
            <person name="Dong W."/>
            <person name="Hu S."/>
            <person name="Zeng C."/>
            <person name="Zhang J."/>
            <person name="Zhang Y."/>
            <person name="Li R."/>
            <person name="Xu Z."/>
            <person name="Li S."/>
            <person name="Li X."/>
            <person name="Zheng H."/>
            <person name="Cong L."/>
            <person name="Lin L."/>
            <person name="Yin J."/>
            <person name="Geng J."/>
            <person name="Li G."/>
            <person name="Shi J."/>
            <person name="Liu J."/>
            <person name="Lv H."/>
            <person name="Li J."/>
            <person name="Wang J."/>
            <person name="Deng Y."/>
            <person name="Ran L."/>
            <person name="Shi X."/>
            <person name="Wang X."/>
            <person name="Wu Q."/>
            <person name="Li C."/>
            <person name="Ren X."/>
            <person name="Wang J."/>
            <person name="Wang X."/>
            <person name="Li D."/>
            <person name="Liu D."/>
            <person name="Zhang X."/>
            <person name="Ji Z."/>
            <person name="Zhao W."/>
            <person name="Sun Y."/>
            <person name="Zhang Z."/>
            <person name="Bao J."/>
            <person name="Han Y."/>
            <person name="Dong L."/>
            <person name="Ji J."/>
            <person name="Chen P."/>
            <person name="Wu S."/>
            <person name="Liu J."/>
            <person name="Xiao Y."/>
            <person name="Bu D."/>
            <person name="Tan J."/>
            <person name="Yang L."/>
            <person name="Ye C."/>
            <person name="Zhang J."/>
            <person name="Xu J."/>
            <person name="Zhou Y."/>
            <person name="Yu Y."/>
            <person name="Zhang B."/>
            <person name="Zhuang S."/>
            <person name="Wei H."/>
            <person name="Liu B."/>
            <person name="Lei M."/>
            <person name="Yu H."/>
            <person name="Li Y."/>
            <person name="Xu H."/>
            <person name="Wei S."/>
            <person name="He X."/>
            <person name="Fang L."/>
            <person name="Zhang Z."/>
            <person name="Zhang Y."/>
            <person name="Huang X."/>
            <person name="Su Z."/>
            <person name="Tong W."/>
            <person name="Li J."/>
            <person name="Tong Z."/>
            <person name="Li S."/>
            <person name="Ye J."/>
            <person name="Wang L."/>
            <person name="Fang L."/>
            <person name="Lei T."/>
            <person name="Chen C."/>
            <person name="Chen H."/>
            <person name="Xu Z."/>
            <person name="Li H."/>
            <person name="Huang H."/>
            <person name="Zhang F."/>
            <person name="Xu H."/>
            <person name="Li N."/>
            <person name="Zhao C."/>
            <person name="Li S."/>
            <person name="Dong L."/>
            <person name="Huang Y."/>
            <person name="Li L."/>
            <person name="Xi Y."/>
            <person name="Qi Q."/>
            <person name="Li W."/>
            <person name="Zhang B."/>
            <person name="Hu W."/>
            <person name="Zhang Y."/>
            <person name="Tian X."/>
            <person name="Jiao Y."/>
            <person name="Liang X."/>
            <person name="Jin J."/>
            <person name="Gao L."/>
            <person name="Zheng W."/>
            <person name="Hao B."/>
            <person name="Liu S."/>
            <person name="Wang W."/>
            <person name="Yuan L."/>
            <person name="Cao M."/>
            <person name="McDermott J."/>
            <person name="Samudrala R."/>
            <person name="Wang J."/>
            <person name="Wong G.K."/>
            <person name="Yang H."/>
        </authorList>
    </citation>
    <scope>NUCLEOTIDE SEQUENCE [LARGE SCALE GENOMIC DNA]</scope>
</reference>
<feature type="compositionally biased region" description="Polar residues" evidence="2">
    <location>
        <begin position="1"/>
        <end position="16"/>
    </location>
</feature>
<protein>
    <submittedName>
        <fullName evidence="3">Uncharacterized protein</fullName>
    </submittedName>
</protein>
<dbReference type="EMBL" id="CM000138">
    <property type="protein sequence ID" value="EAZ11070.1"/>
    <property type="molecule type" value="Genomic_DNA"/>
</dbReference>
<feature type="compositionally biased region" description="Acidic residues" evidence="2">
    <location>
        <begin position="401"/>
        <end position="416"/>
    </location>
</feature>
<evidence type="ECO:0000256" key="2">
    <source>
        <dbReference type="SAM" id="MobiDB-lite"/>
    </source>
</evidence>
<reference evidence="3" key="2">
    <citation type="submission" date="2008-12" db="EMBL/GenBank/DDBJ databases">
        <title>Improved gene annotation of the rice (Oryza sativa) genomes.</title>
        <authorList>
            <person name="Wang J."/>
            <person name="Li R."/>
            <person name="Fan W."/>
            <person name="Huang Q."/>
            <person name="Zhang J."/>
            <person name="Zhou Y."/>
            <person name="Hu Y."/>
            <person name="Zi S."/>
            <person name="Li J."/>
            <person name="Ni P."/>
            <person name="Zheng H."/>
            <person name="Zhang Y."/>
            <person name="Zhao M."/>
            <person name="Hao Q."/>
            <person name="McDermott J."/>
            <person name="Samudrala R."/>
            <person name="Kristiansen K."/>
            <person name="Wong G.K.-S."/>
        </authorList>
    </citation>
    <scope>NUCLEOTIDE SEQUENCE</scope>
</reference>
<accession>A2ZQS3</accession>